<organism evidence="3">
    <name type="scientific">Echinostoma caproni</name>
    <dbReference type="NCBI Taxonomy" id="27848"/>
    <lineage>
        <taxon>Eukaryota</taxon>
        <taxon>Metazoa</taxon>
        <taxon>Spiralia</taxon>
        <taxon>Lophotrochozoa</taxon>
        <taxon>Platyhelminthes</taxon>
        <taxon>Trematoda</taxon>
        <taxon>Digenea</taxon>
        <taxon>Plagiorchiida</taxon>
        <taxon>Echinostomata</taxon>
        <taxon>Echinostomatoidea</taxon>
        <taxon>Echinostomatidae</taxon>
        <taxon>Echinostoma</taxon>
    </lineage>
</organism>
<evidence type="ECO:0000313" key="1">
    <source>
        <dbReference type="EMBL" id="VDP93865.1"/>
    </source>
</evidence>
<keyword evidence="2" id="KW-1185">Reference proteome</keyword>
<reference evidence="1 2" key="2">
    <citation type="submission" date="2018-11" db="EMBL/GenBank/DDBJ databases">
        <authorList>
            <consortium name="Pathogen Informatics"/>
        </authorList>
    </citation>
    <scope>NUCLEOTIDE SEQUENCE [LARGE SCALE GENOMIC DNA]</scope>
    <source>
        <strain evidence="1 2">Egypt</strain>
    </source>
</reference>
<evidence type="ECO:0000313" key="3">
    <source>
        <dbReference type="WBParaSite" id="ECPE_0001663701-mRNA-1"/>
    </source>
</evidence>
<dbReference type="WBParaSite" id="ECPE_0001663701-mRNA-1">
    <property type="protein sequence ID" value="ECPE_0001663701-mRNA-1"/>
    <property type="gene ID" value="ECPE_0001663701"/>
</dbReference>
<dbReference type="AlphaFoldDB" id="A0A183BBK9"/>
<dbReference type="EMBL" id="UZAN01065029">
    <property type="protein sequence ID" value="VDP93865.1"/>
    <property type="molecule type" value="Genomic_DNA"/>
</dbReference>
<reference evidence="3" key="1">
    <citation type="submission" date="2016-06" db="UniProtKB">
        <authorList>
            <consortium name="WormBaseParasite"/>
        </authorList>
    </citation>
    <scope>IDENTIFICATION</scope>
</reference>
<evidence type="ECO:0000313" key="2">
    <source>
        <dbReference type="Proteomes" id="UP000272942"/>
    </source>
</evidence>
<protein>
    <submittedName>
        <fullName evidence="1 3">Uncharacterized protein</fullName>
    </submittedName>
</protein>
<sequence>MVAGRKGVDQDTTANPIGFLHRQYLNYCCTNTQGLFSKFPELNFCFKSDQWDITAVTETWFAADIPDYELSIPGMSLLRCDRPTRGGGFLL</sequence>
<gene>
    <name evidence="1" type="ORF">ECPE_LOCUS16593</name>
</gene>
<dbReference type="OrthoDB" id="6274754at2759"/>
<proteinExistence type="predicted"/>
<name>A0A183BBK9_9TREM</name>
<accession>A0A183BBK9</accession>
<dbReference type="Proteomes" id="UP000272942">
    <property type="component" value="Unassembled WGS sequence"/>
</dbReference>